<dbReference type="OrthoDB" id="2120021at2759"/>
<dbReference type="GeneID" id="20316250"/>
<organism evidence="1 2">
    <name type="scientific">Opisthorchis viverrini</name>
    <name type="common">Southeast Asian liver fluke</name>
    <dbReference type="NCBI Taxonomy" id="6198"/>
    <lineage>
        <taxon>Eukaryota</taxon>
        <taxon>Metazoa</taxon>
        <taxon>Spiralia</taxon>
        <taxon>Lophotrochozoa</taxon>
        <taxon>Platyhelminthes</taxon>
        <taxon>Trematoda</taxon>
        <taxon>Digenea</taxon>
        <taxon>Opisthorchiida</taxon>
        <taxon>Opisthorchiata</taxon>
        <taxon>Opisthorchiidae</taxon>
        <taxon>Opisthorchis</taxon>
    </lineage>
</organism>
<evidence type="ECO:0000313" key="1">
    <source>
        <dbReference type="EMBL" id="KER31836.1"/>
    </source>
</evidence>
<dbReference type="Proteomes" id="UP000054324">
    <property type="component" value="Unassembled WGS sequence"/>
</dbReference>
<dbReference type="CTD" id="20316250"/>
<evidence type="ECO:0000313" key="2">
    <source>
        <dbReference type="Proteomes" id="UP000054324"/>
    </source>
</evidence>
<proteinExistence type="predicted"/>
<accession>A0A074ZXL0</accession>
<keyword evidence="2" id="KW-1185">Reference proteome</keyword>
<dbReference type="AlphaFoldDB" id="A0A074ZXL0"/>
<name>A0A074ZXL0_OPIVI</name>
<dbReference type="RefSeq" id="XP_009164474.1">
    <property type="nucleotide sequence ID" value="XM_009166210.1"/>
</dbReference>
<dbReference type="EMBL" id="KL596641">
    <property type="protein sequence ID" value="KER31836.1"/>
    <property type="molecule type" value="Genomic_DNA"/>
</dbReference>
<dbReference type="KEGG" id="ovi:T265_02062"/>
<protein>
    <submittedName>
        <fullName evidence="1">Uncharacterized protein</fullName>
    </submittedName>
</protein>
<gene>
    <name evidence="1" type="ORF">T265_02062</name>
</gene>
<sequence length="235" mass="26592">MVRDIVRHGPVAPSMTLVHPSCYVQLPYLCTNLSASASNAQLPTPPPQIIGERNCGNYNHCTPSTRFLQLTMIMVNLARLLIQLDQPHIVNGQAERRRHIAAYFRRPFLDRQTGTGPVTQHCSPFGRKQETQALLEKPTDICLVPKRCKVILYYVQLLNISLAAQGVILGVVEDCTYLRSCGKRSKRTYIKVQDCVCRLAPPVIPKRHCWISYSAYFGLQCRLYFRNVVRLGHSG</sequence>
<reference evidence="1 2" key="1">
    <citation type="submission" date="2013-11" db="EMBL/GenBank/DDBJ databases">
        <title>Opisthorchis viverrini - life in the bile duct.</title>
        <authorList>
            <person name="Young N.D."/>
            <person name="Nagarajan N."/>
            <person name="Lin S.J."/>
            <person name="Korhonen P.K."/>
            <person name="Jex A.R."/>
            <person name="Hall R.S."/>
            <person name="Safavi-Hemami H."/>
            <person name="Kaewkong W."/>
            <person name="Bertrand D."/>
            <person name="Gao S."/>
            <person name="Seet Q."/>
            <person name="Wongkham S."/>
            <person name="Teh B.T."/>
            <person name="Wongkham C."/>
            <person name="Intapan P.M."/>
            <person name="Maleewong W."/>
            <person name="Yang X."/>
            <person name="Hu M."/>
            <person name="Wang Z."/>
            <person name="Hofmann A."/>
            <person name="Sternberg P.W."/>
            <person name="Tan P."/>
            <person name="Wang J."/>
            <person name="Gasser R.B."/>
        </authorList>
    </citation>
    <scope>NUCLEOTIDE SEQUENCE [LARGE SCALE GENOMIC DNA]</scope>
</reference>